<feature type="coiled-coil region" evidence="4">
    <location>
        <begin position="467"/>
        <end position="494"/>
    </location>
</feature>
<accession>A0AAU9LHS3</accession>
<dbReference type="PANTHER" id="PTHR23253">
    <property type="entry name" value="EUKARYOTIC TRANSLATION INITIATION FACTOR 4 GAMMA"/>
    <property type="match status" value="1"/>
</dbReference>
<feature type="compositionally biased region" description="Polar residues" evidence="5">
    <location>
        <begin position="150"/>
        <end position="165"/>
    </location>
</feature>
<dbReference type="EMBL" id="CAKLCB010000380">
    <property type="protein sequence ID" value="CAH0521493.1"/>
    <property type="molecule type" value="Genomic_DNA"/>
</dbReference>
<dbReference type="GO" id="GO:0016281">
    <property type="term" value="C:eukaryotic translation initiation factor 4F complex"/>
    <property type="evidence" value="ECO:0007669"/>
    <property type="project" value="TreeGrafter"/>
</dbReference>
<dbReference type="PROSITE" id="PS51366">
    <property type="entry name" value="MI"/>
    <property type="match status" value="1"/>
</dbReference>
<feature type="region of interest" description="Disordered" evidence="5">
    <location>
        <begin position="287"/>
        <end position="344"/>
    </location>
</feature>
<dbReference type="Pfam" id="PF02847">
    <property type="entry name" value="MA3"/>
    <property type="match status" value="1"/>
</dbReference>
<feature type="compositionally biased region" description="Low complexity" evidence="5">
    <location>
        <begin position="116"/>
        <end position="142"/>
    </location>
</feature>
<keyword evidence="9" id="KW-1185">Reference proteome</keyword>
<dbReference type="InterPro" id="IPR003891">
    <property type="entry name" value="Initiation_fac_eIF4g_MI"/>
</dbReference>
<dbReference type="InterPro" id="IPR016024">
    <property type="entry name" value="ARM-type_fold"/>
</dbReference>
<evidence type="ECO:0000256" key="2">
    <source>
        <dbReference type="ARBA" id="ARBA00022540"/>
    </source>
</evidence>
<evidence type="ECO:0000256" key="1">
    <source>
        <dbReference type="ARBA" id="ARBA00005775"/>
    </source>
</evidence>
<dbReference type="Proteomes" id="UP001160483">
    <property type="component" value="Unassembled WGS sequence"/>
</dbReference>
<dbReference type="Proteomes" id="UP001158986">
    <property type="component" value="Unassembled WGS sequence"/>
</dbReference>
<dbReference type="PANTHER" id="PTHR23253:SF9">
    <property type="entry name" value="EUKARYOTIC TRANSLATION INITIATION FACTOR 4 GAMMA 2"/>
    <property type="match status" value="1"/>
</dbReference>
<comment type="similarity">
    <text evidence="1">Belongs to the eukaryotic initiation factor 4G family.</text>
</comment>
<dbReference type="SMART" id="SM00544">
    <property type="entry name" value="MA3"/>
    <property type="match status" value="1"/>
</dbReference>
<dbReference type="InterPro" id="IPR003890">
    <property type="entry name" value="MIF4G-like_typ-3"/>
</dbReference>
<dbReference type="GO" id="GO:0003743">
    <property type="term" value="F:translation initiation factor activity"/>
    <property type="evidence" value="ECO:0007669"/>
    <property type="project" value="UniProtKB-KW"/>
</dbReference>
<evidence type="ECO:0000313" key="10">
    <source>
        <dbReference type="Proteomes" id="UP001160483"/>
    </source>
</evidence>
<feature type="region of interest" description="Disordered" evidence="5">
    <location>
        <begin position="116"/>
        <end position="179"/>
    </location>
</feature>
<evidence type="ECO:0000313" key="7">
    <source>
        <dbReference type="EMBL" id="CAH0479591.1"/>
    </source>
</evidence>
<evidence type="ECO:0000256" key="4">
    <source>
        <dbReference type="SAM" id="Coils"/>
    </source>
</evidence>
<dbReference type="GO" id="GO:0003729">
    <property type="term" value="F:mRNA binding"/>
    <property type="evidence" value="ECO:0007669"/>
    <property type="project" value="TreeGrafter"/>
</dbReference>
<feature type="compositionally biased region" description="Basic and acidic residues" evidence="5">
    <location>
        <begin position="618"/>
        <end position="629"/>
    </location>
</feature>
<name>A0AAU9LHS3_9STRA</name>
<evidence type="ECO:0000259" key="6">
    <source>
        <dbReference type="PROSITE" id="PS51366"/>
    </source>
</evidence>
<dbReference type="AlphaFoldDB" id="A0AAU9LHS3"/>
<dbReference type="SUPFAM" id="SSF48371">
    <property type="entry name" value="ARM repeat"/>
    <property type="match status" value="2"/>
</dbReference>
<feature type="compositionally biased region" description="Low complexity" evidence="5">
    <location>
        <begin position="771"/>
        <end position="789"/>
    </location>
</feature>
<organism evidence="7 10">
    <name type="scientific">Peronospora belbahrii</name>
    <dbReference type="NCBI Taxonomy" id="622444"/>
    <lineage>
        <taxon>Eukaryota</taxon>
        <taxon>Sar</taxon>
        <taxon>Stramenopiles</taxon>
        <taxon>Oomycota</taxon>
        <taxon>Peronosporomycetes</taxon>
        <taxon>Peronosporales</taxon>
        <taxon>Peronosporaceae</taxon>
        <taxon>Peronospora</taxon>
    </lineage>
</organism>
<evidence type="ECO:0000256" key="5">
    <source>
        <dbReference type="SAM" id="MobiDB-lite"/>
    </source>
</evidence>
<feature type="domain" description="MI" evidence="6">
    <location>
        <begin position="802"/>
        <end position="924"/>
    </location>
</feature>
<comment type="caution">
    <text evidence="7">The sequence shown here is derived from an EMBL/GenBank/DDBJ whole genome shotgun (WGS) entry which is preliminary data.</text>
</comment>
<sequence>MTETQPENFSQKPKLGISSKLRPTAKEFVFNTAAPVWTPSRIPVTSSPLHPNGILHEVSSPPVPMKSQLKLSAKPFIPSYHAPTFVPASLKIPVVEKKNIKMKTLVTGDMTRTIMTDSSSSSTTSTTTTTMSTTTTTPAATTFVDDEQMKTSTLETNWTPATSVASSSSSESEQEEHNHIVKEEKVIDVEIQTEMSEREEMHKQHKVDTPTKAQFIDEERKESEKPEVVAEQAVISERIMYTIKQLLEMELDVEMCPMPECIKSSIIASEITTKALSASMPDALGTGLRRNDSFRSLGRHNSSGSFNDGRGRRDGRGSSRGGRSGRGGRSHQDTAPPLEDCAPLDINEETRWKPSHAKSRLDDPVETTVASLKEAKAILNKLSIEKFDKLSDQLIEVAVRGLEVLKGVIEMVIAKAQNEWHFSTMYAELCAKIAQTAMPAITLEDNEVVTDTHKLFRKLLLLRCQKEFETKRDVEDLENLREDERREKELIIKRASLGHIRFVGELFKQRMLRSRIMHECVGILFGDITAPDEESLECLCNLLSTIGQAFESNVSAKAELNRINGYYAIIKKLSGESKLLCTRVRFMLQDLLELRSNRWVARRKETKAMTIAEVHEEVAREAKEKERTNSKGGGQTRLQRSYSMNSTGSVSSNDRRRGSGGGASAAWKARAVSTSSSASTSTAPVVDADGWETVTGGARPKSMKHRSNSDRLFPPTLSGAPRHPSDHLIGNAFASLSGKENGRKERARSNSSSSTSSRSLRGREDGGRPPTSLSSMASSNSRSTKSAKATKVEATLSLTAEVFEKKVKAILDEYVELEDLEEAYTSFTELNASNYYGLIPTKVLNIGLDKGDKEREAIASFLAGLYDRKVVTGAALGSAVQQMLEFAEDIEIDIPKTLPYLSMMVAPSVVAGSITIPQLVSMSEHLCYNGKAAKLIGSTLEAIISCEDEIKVQELLASDSVDFMALLAEKNRNDEAVRAFYKDYSLEFLI</sequence>
<reference evidence="7 9" key="1">
    <citation type="submission" date="2021-11" db="EMBL/GenBank/DDBJ databases">
        <authorList>
            <person name="Islam A."/>
            <person name="Islam S."/>
            <person name="Flora M.S."/>
            <person name="Rahman M."/>
            <person name="Ziaur R.M."/>
            <person name="Epstein J.H."/>
            <person name="Hassan M."/>
            <person name="Klassen M."/>
            <person name="Woodard K."/>
            <person name="Webb A."/>
            <person name="Webby R.J."/>
            <person name="El Zowalaty M.E."/>
        </authorList>
    </citation>
    <scope>NUCLEOTIDE SEQUENCE</scope>
    <source>
        <strain evidence="8">Pbs1</strain>
        <strain evidence="7">Pbs3</strain>
    </source>
</reference>
<keyword evidence="3" id="KW-0648">Protein biosynthesis</keyword>
<keyword evidence="2" id="KW-0396">Initiation factor</keyword>
<dbReference type="Gene3D" id="1.25.40.180">
    <property type="match status" value="2"/>
</dbReference>
<dbReference type="Pfam" id="PF02854">
    <property type="entry name" value="MIF4G"/>
    <property type="match status" value="1"/>
</dbReference>
<gene>
    <name evidence="8" type="ORF">PBS001_LOCUS7940</name>
    <name evidence="7" type="ORF">PBS003_LOCUS6226</name>
</gene>
<protein>
    <recommendedName>
        <fullName evidence="6">MI domain-containing protein</fullName>
    </recommendedName>
</protein>
<evidence type="ECO:0000256" key="3">
    <source>
        <dbReference type="ARBA" id="ARBA00022917"/>
    </source>
</evidence>
<feature type="compositionally biased region" description="Low complexity" evidence="5">
    <location>
        <begin position="749"/>
        <end position="759"/>
    </location>
</feature>
<feature type="region of interest" description="Disordered" evidence="5">
    <location>
        <begin position="618"/>
        <end position="666"/>
    </location>
</feature>
<feature type="compositionally biased region" description="Polar residues" evidence="5">
    <location>
        <begin position="636"/>
        <end position="647"/>
    </location>
</feature>
<feature type="region of interest" description="Disordered" evidence="5">
    <location>
        <begin position="689"/>
        <end position="790"/>
    </location>
</feature>
<dbReference type="SMART" id="SM00543">
    <property type="entry name" value="MIF4G"/>
    <property type="match status" value="1"/>
</dbReference>
<dbReference type="EMBL" id="CAKKTJ010000319">
    <property type="protein sequence ID" value="CAH0479591.1"/>
    <property type="molecule type" value="Genomic_DNA"/>
</dbReference>
<evidence type="ECO:0000313" key="8">
    <source>
        <dbReference type="EMBL" id="CAH0521493.1"/>
    </source>
</evidence>
<proteinExistence type="inferred from homology"/>
<feature type="compositionally biased region" description="Gly residues" evidence="5">
    <location>
        <begin position="318"/>
        <end position="327"/>
    </location>
</feature>
<keyword evidence="4" id="KW-0175">Coiled coil</keyword>
<evidence type="ECO:0000313" key="9">
    <source>
        <dbReference type="Proteomes" id="UP001158986"/>
    </source>
</evidence>